<sequence length="105" mass="11493">MEARNLVLAPELHIEEEHQSAGKFGYGYGTKAKVGCPRCQPCPHRSSSGNLSYLYSIRFGVPRKQKWFLVPLVPSASGGLPVSCICSYTSPDQHGTLGYTLIGYM</sequence>
<evidence type="ECO:0000313" key="1">
    <source>
        <dbReference type="EMBL" id="RCV39391.1"/>
    </source>
</evidence>
<reference evidence="1" key="1">
    <citation type="journal article" date="2012" name="Nat. Biotechnol.">
        <title>Reference genome sequence of the model plant Setaria.</title>
        <authorList>
            <person name="Bennetzen J.L."/>
            <person name="Schmutz J."/>
            <person name="Wang H."/>
            <person name="Percifield R."/>
            <person name="Hawkins J."/>
            <person name="Pontaroli A.C."/>
            <person name="Estep M."/>
            <person name="Feng L."/>
            <person name="Vaughn J.N."/>
            <person name="Grimwood J."/>
            <person name="Jenkins J."/>
            <person name="Barry K."/>
            <person name="Lindquist E."/>
            <person name="Hellsten U."/>
            <person name="Deshpande S."/>
            <person name="Wang X."/>
            <person name="Wu X."/>
            <person name="Mitros T."/>
            <person name="Triplett J."/>
            <person name="Yang X."/>
            <person name="Ye C.Y."/>
            <person name="Mauro-Herrera M."/>
            <person name="Wang L."/>
            <person name="Li P."/>
            <person name="Sharma M."/>
            <person name="Sharma R."/>
            <person name="Ronald P.C."/>
            <person name="Panaud O."/>
            <person name="Kellogg E.A."/>
            <person name="Brutnell T.P."/>
            <person name="Doust A.N."/>
            <person name="Tuskan G.A."/>
            <person name="Rokhsar D."/>
            <person name="Devos K.M."/>
        </authorList>
    </citation>
    <scope>NUCLEOTIDE SEQUENCE [LARGE SCALE GENOMIC DNA]</scope>
    <source>
        <strain evidence="1">Yugu1</strain>
    </source>
</reference>
<reference evidence="1" key="2">
    <citation type="submission" date="2015-07" db="EMBL/GenBank/DDBJ databases">
        <authorList>
            <person name="Noorani M."/>
        </authorList>
    </citation>
    <scope>NUCLEOTIDE SEQUENCE</scope>
    <source>
        <strain evidence="1">Yugu1</strain>
    </source>
</reference>
<gene>
    <name evidence="1" type="ORF">SETIT_8G220600v2</name>
</gene>
<proteinExistence type="predicted"/>
<accession>A0A368SAJ3</accession>
<dbReference type="AlphaFoldDB" id="A0A368SAJ3"/>
<name>A0A368SAJ3_SETIT</name>
<protein>
    <submittedName>
        <fullName evidence="1">Uncharacterized protein</fullName>
    </submittedName>
</protein>
<organism evidence="1">
    <name type="scientific">Setaria italica</name>
    <name type="common">Foxtail millet</name>
    <name type="synonym">Panicum italicum</name>
    <dbReference type="NCBI Taxonomy" id="4555"/>
    <lineage>
        <taxon>Eukaryota</taxon>
        <taxon>Viridiplantae</taxon>
        <taxon>Streptophyta</taxon>
        <taxon>Embryophyta</taxon>
        <taxon>Tracheophyta</taxon>
        <taxon>Spermatophyta</taxon>
        <taxon>Magnoliopsida</taxon>
        <taxon>Liliopsida</taxon>
        <taxon>Poales</taxon>
        <taxon>Poaceae</taxon>
        <taxon>PACMAD clade</taxon>
        <taxon>Panicoideae</taxon>
        <taxon>Panicodae</taxon>
        <taxon>Paniceae</taxon>
        <taxon>Cenchrinae</taxon>
        <taxon>Setaria</taxon>
    </lineage>
</organism>
<dbReference type="EMBL" id="CM003535">
    <property type="protein sequence ID" value="RCV39391.1"/>
    <property type="molecule type" value="Genomic_DNA"/>
</dbReference>